<evidence type="ECO:0000256" key="1">
    <source>
        <dbReference type="SAM" id="SignalP"/>
    </source>
</evidence>
<keyword evidence="1" id="KW-0732">Signal</keyword>
<sequence length="154" mass="17255">MTYNNAVHSTWSSFSFFFSFLKKLLSAFASYCLQPCFSPVISRCQLCELLPFDCVKGLARHSTVVGFLSTFPPSLSACCLFGSNVFYASVGELLYVARKHVSLSCREVERADLRFCLLVGMHFHVHAFFCPRALVLCNLGTHPLLRKEKGGAQR</sequence>
<gene>
    <name evidence="2" type="ORF">TCIL3000_8_2640</name>
</gene>
<name>G0URN3_TRYCI</name>
<dbReference type="EMBL" id="HE575321">
    <property type="protein sequence ID" value="CCC92045.1"/>
    <property type="molecule type" value="Genomic_DNA"/>
</dbReference>
<protein>
    <submittedName>
        <fullName evidence="2">Uncharacterized protein TCIL3000_8_2640</fullName>
    </submittedName>
</protein>
<dbReference type="VEuPathDB" id="TriTrypDB:TcIL3000_8_2640"/>
<organism evidence="2">
    <name type="scientific">Trypanosoma congolense (strain IL3000)</name>
    <dbReference type="NCBI Taxonomy" id="1068625"/>
    <lineage>
        <taxon>Eukaryota</taxon>
        <taxon>Discoba</taxon>
        <taxon>Euglenozoa</taxon>
        <taxon>Kinetoplastea</taxon>
        <taxon>Metakinetoplastina</taxon>
        <taxon>Trypanosomatida</taxon>
        <taxon>Trypanosomatidae</taxon>
        <taxon>Trypanosoma</taxon>
        <taxon>Nannomonas</taxon>
    </lineage>
</organism>
<accession>G0URN3</accession>
<reference evidence="2" key="1">
    <citation type="journal article" date="2012" name="Proc. Natl. Acad. Sci. U.S.A.">
        <title>Antigenic diversity is generated by distinct evolutionary mechanisms in African trypanosome species.</title>
        <authorList>
            <person name="Jackson A.P."/>
            <person name="Berry A."/>
            <person name="Aslett M."/>
            <person name="Allison H.C."/>
            <person name="Burton P."/>
            <person name="Vavrova-Anderson J."/>
            <person name="Brown R."/>
            <person name="Browne H."/>
            <person name="Corton N."/>
            <person name="Hauser H."/>
            <person name="Gamble J."/>
            <person name="Gilderthorp R."/>
            <person name="Marcello L."/>
            <person name="McQuillan J."/>
            <person name="Otto T.D."/>
            <person name="Quail M.A."/>
            <person name="Sanders M.J."/>
            <person name="van Tonder A."/>
            <person name="Ginger M.L."/>
            <person name="Field M.C."/>
            <person name="Barry J.D."/>
            <person name="Hertz-Fowler C."/>
            <person name="Berriman M."/>
        </authorList>
    </citation>
    <scope>NUCLEOTIDE SEQUENCE</scope>
    <source>
        <strain evidence="2">IL3000</strain>
    </source>
</reference>
<dbReference type="AlphaFoldDB" id="G0URN3"/>
<feature type="chain" id="PRO_5003410132" evidence="1">
    <location>
        <begin position="30"/>
        <end position="154"/>
    </location>
</feature>
<proteinExistence type="predicted"/>
<evidence type="ECO:0000313" key="2">
    <source>
        <dbReference type="EMBL" id="CCC92045.1"/>
    </source>
</evidence>
<feature type="signal peptide" evidence="1">
    <location>
        <begin position="1"/>
        <end position="29"/>
    </location>
</feature>